<name>A0A7I7NEE3_9MYCO</name>
<dbReference type="AlphaFoldDB" id="A0A7I7NEE3"/>
<feature type="domain" description="PPE" evidence="3">
    <location>
        <begin position="1"/>
        <end position="73"/>
    </location>
</feature>
<feature type="region of interest" description="Disordered" evidence="2">
    <location>
        <begin position="146"/>
        <end position="194"/>
    </location>
</feature>
<evidence type="ECO:0000259" key="3">
    <source>
        <dbReference type="Pfam" id="PF00823"/>
    </source>
</evidence>
<dbReference type="SUPFAM" id="SSF140459">
    <property type="entry name" value="PE/PPE dimer-like"/>
    <property type="match status" value="1"/>
</dbReference>
<proteinExistence type="inferred from homology"/>
<dbReference type="Pfam" id="PF01469">
    <property type="entry name" value="Pentapeptide_2"/>
    <property type="match status" value="1"/>
</dbReference>
<dbReference type="PANTHER" id="PTHR46766:SF1">
    <property type="entry name" value="GLUTAMINE-RICH PROTEIN 2"/>
    <property type="match status" value="1"/>
</dbReference>
<dbReference type="InterPro" id="IPR038332">
    <property type="entry name" value="PPE_sf"/>
</dbReference>
<accession>A0A7I7NEE3</accession>
<sequence length="207" mass="20121">MASAFEAARAAMVHPLLVAANRNAFVHLVLSNLFGFNAPAIAAEGLYEEMWAADVAAMVGYHGGASSAAAALTPWGQVLQALPSLGIGNIGASNLGSGNKGDFNVGSGNIGNENLGGGNIGNGNLGSGNVGDSNWGAGNTGNANWGSGNGRIGVPSSGNFGDGNLGNNNVGSGNTGNSTPASAIPAAATSAPETAVMATRVSEIPAT</sequence>
<dbReference type="Pfam" id="PF00823">
    <property type="entry name" value="PPE"/>
    <property type="match status" value="1"/>
</dbReference>
<dbReference type="Gene3D" id="1.20.1260.20">
    <property type="entry name" value="PPE superfamily"/>
    <property type="match status" value="1"/>
</dbReference>
<dbReference type="KEGG" id="mlj:MLAC_00070"/>
<gene>
    <name evidence="4" type="ORF">MLAC_00070</name>
</gene>
<evidence type="ECO:0000313" key="5">
    <source>
        <dbReference type="Proteomes" id="UP000466396"/>
    </source>
</evidence>
<keyword evidence="5" id="KW-1185">Reference proteome</keyword>
<dbReference type="PANTHER" id="PTHR46766">
    <property type="entry name" value="GLUTAMINE-RICH PROTEIN 2"/>
    <property type="match status" value="1"/>
</dbReference>
<reference evidence="4 5" key="1">
    <citation type="journal article" date="2019" name="Emerg. Microbes Infect.">
        <title>Comprehensive subspecies identification of 175 nontuberculous mycobacteria species based on 7547 genomic profiles.</title>
        <authorList>
            <person name="Matsumoto Y."/>
            <person name="Kinjo T."/>
            <person name="Motooka D."/>
            <person name="Nabeya D."/>
            <person name="Jung N."/>
            <person name="Uechi K."/>
            <person name="Horii T."/>
            <person name="Iida T."/>
            <person name="Fujita J."/>
            <person name="Nakamura S."/>
        </authorList>
    </citation>
    <scope>NUCLEOTIDE SEQUENCE [LARGE SCALE GENOMIC DNA]</scope>
    <source>
        <strain evidence="4 5">JCM 15657</strain>
    </source>
</reference>
<dbReference type="InterPro" id="IPR000030">
    <property type="entry name" value="PPE_dom"/>
</dbReference>
<comment type="similarity">
    <text evidence="1">Belongs to the mycobacterial PPE family.</text>
</comment>
<evidence type="ECO:0000256" key="2">
    <source>
        <dbReference type="SAM" id="MobiDB-lite"/>
    </source>
</evidence>
<dbReference type="EMBL" id="AP022581">
    <property type="protein sequence ID" value="BBX94713.1"/>
    <property type="molecule type" value="Genomic_DNA"/>
</dbReference>
<evidence type="ECO:0000313" key="4">
    <source>
        <dbReference type="EMBL" id="BBX94713.1"/>
    </source>
</evidence>
<dbReference type="Proteomes" id="UP000466396">
    <property type="component" value="Chromosome"/>
</dbReference>
<protein>
    <recommendedName>
        <fullName evidence="3">PPE domain-containing protein</fullName>
    </recommendedName>
</protein>
<feature type="compositionally biased region" description="Low complexity" evidence="2">
    <location>
        <begin position="165"/>
        <end position="194"/>
    </location>
</feature>
<dbReference type="InterPro" id="IPR002989">
    <property type="entry name" value="Mycobac_pentapep"/>
</dbReference>
<organism evidence="4 5">
    <name type="scientific">Mycobacterium lacus</name>
    <dbReference type="NCBI Taxonomy" id="169765"/>
    <lineage>
        <taxon>Bacteria</taxon>
        <taxon>Bacillati</taxon>
        <taxon>Actinomycetota</taxon>
        <taxon>Actinomycetes</taxon>
        <taxon>Mycobacteriales</taxon>
        <taxon>Mycobacteriaceae</taxon>
        <taxon>Mycobacterium</taxon>
    </lineage>
</organism>
<evidence type="ECO:0000256" key="1">
    <source>
        <dbReference type="ARBA" id="ARBA00010652"/>
    </source>
</evidence>
<dbReference type="GO" id="GO:0052572">
    <property type="term" value="P:response to host immune response"/>
    <property type="evidence" value="ECO:0007669"/>
    <property type="project" value="TreeGrafter"/>
</dbReference>